<organism evidence="3 4">
    <name type="scientific">Nitzschia inconspicua</name>
    <dbReference type="NCBI Taxonomy" id="303405"/>
    <lineage>
        <taxon>Eukaryota</taxon>
        <taxon>Sar</taxon>
        <taxon>Stramenopiles</taxon>
        <taxon>Ochrophyta</taxon>
        <taxon>Bacillariophyta</taxon>
        <taxon>Bacillariophyceae</taxon>
        <taxon>Bacillariophycidae</taxon>
        <taxon>Bacillariales</taxon>
        <taxon>Bacillariaceae</taxon>
        <taxon>Nitzschia</taxon>
    </lineage>
</organism>
<sequence>MTGMTKYEYICQPLVAVVACALNIPPLVMGLMASADWCSYYGRFLATNSILCFVNVGAAFYSIYKLRRKVEFDLRYNPGDDESDENVDDASDLMFGVTVSTARTRTQQGTTEESSAKANNNSELDLNVVDDDDDSEKAQESSVKGTNGVEKQESCVDNSSSAIQPKTRLEKKNDKTPDAVHKNTSNNISDTIRITMKAPYSCFKRFSKFRTTSSNRIRHLVCYNGLITTYGILFLFWAFWLASGEELALRVDDAPQSKTENCSDDVLDSQFRFVTTSVVLGYVYFGFIMVCLIASYCDPE</sequence>
<feature type="transmembrane region" description="Helical" evidence="2">
    <location>
        <begin position="220"/>
        <end position="240"/>
    </location>
</feature>
<feature type="transmembrane region" description="Helical" evidence="2">
    <location>
        <begin position="273"/>
        <end position="297"/>
    </location>
</feature>
<reference evidence="3" key="2">
    <citation type="submission" date="2021-04" db="EMBL/GenBank/DDBJ databases">
        <authorList>
            <person name="Podell S."/>
        </authorList>
    </citation>
    <scope>NUCLEOTIDE SEQUENCE</scope>
    <source>
        <strain evidence="3">Hildebrandi</strain>
    </source>
</reference>
<feature type="compositionally biased region" description="Polar residues" evidence="1">
    <location>
        <begin position="155"/>
        <end position="164"/>
    </location>
</feature>
<protein>
    <submittedName>
        <fullName evidence="3">Uncharacterized protein</fullName>
    </submittedName>
</protein>
<name>A0A9K3KPF6_9STRA</name>
<keyword evidence="2" id="KW-0472">Membrane</keyword>
<feature type="compositionally biased region" description="Polar residues" evidence="1">
    <location>
        <begin position="102"/>
        <end position="118"/>
    </location>
</feature>
<dbReference type="PROSITE" id="PS51257">
    <property type="entry name" value="PROKAR_LIPOPROTEIN"/>
    <property type="match status" value="1"/>
</dbReference>
<gene>
    <name evidence="3" type="ORF">IV203_005809</name>
</gene>
<evidence type="ECO:0000313" key="4">
    <source>
        <dbReference type="Proteomes" id="UP000693970"/>
    </source>
</evidence>
<feature type="transmembrane region" description="Helical" evidence="2">
    <location>
        <begin position="40"/>
        <end position="64"/>
    </location>
</feature>
<keyword evidence="4" id="KW-1185">Reference proteome</keyword>
<evidence type="ECO:0000256" key="1">
    <source>
        <dbReference type="SAM" id="MobiDB-lite"/>
    </source>
</evidence>
<feature type="region of interest" description="Disordered" evidence="1">
    <location>
        <begin position="102"/>
        <end position="185"/>
    </location>
</feature>
<comment type="caution">
    <text evidence="3">The sequence shown here is derived from an EMBL/GenBank/DDBJ whole genome shotgun (WGS) entry which is preliminary data.</text>
</comment>
<evidence type="ECO:0000256" key="2">
    <source>
        <dbReference type="SAM" id="Phobius"/>
    </source>
</evidence>
<dbReference type="Proteomes" id="UP000693970">
    <property type="component" value="Unassembled WGS sequence"/>
</dbReference>
<feature type="compositionally biased region" description="Basic and acidic residues" evidence="1">
    <location>
        <begin position="167"/>
        <end position="181"/>
    </location>
</feature>
<dbReference type="EMBL" id="JAGRRH010000021">
    <property type="protein sequence ID" value="KAG7346740.1"/>
    <property type="molecule type" value="Genomic_DNA"/>
</dbReference>
<keyword evidence="2" id="KW-1133">Transmembrane helix</keyword>
<keyword evidence="2" id="KW-0812">Transmembrane</keyword>
<evidence type="ECO:0000313" key="3">
    <source>
        <dbReference type="EMBL" id="KAG7346740.1"/>
    </source>
</evidence>
<accession>A0A9K3KPF6</accession>
<dbReference type="AlphaFoldDB" id="A0A9K3KPF6"/>
<reference evidence="3" key="1">
    <citation type="journal article" date="2021" name="Sci. Rep.">
        <title>Diploid genomic architecture of Nitzschia inconspicua, an elite biomass production diatom.</title>
        <authorList>
            <person name="Oliver A."/>
            <person name="Podell S."/>
            <person name="Pinowska A."/>
            <person name="Traller J.C."/>
            <person name="Smith S.R."/>
            <person name="McClure R."/>
            <person name="Beliaev A."/>
            <person name="Bohutskyi P."/>
            <person name="Hill E.A."/>
            <person name="Rabines A."/>
            <person name="Zheng H."/>
            <person name="Allen L.Z."/>
            <person name="Kuo A."/>
            <person name="Grigoriev I.V."/>
            <person name="Allen A.E."/>
            <person name="Hazlebeck D."/>
            <person name="Allen E.E."/>
        </authorList>
    </citation>
    <scope>NUCLEOTIDE SEQUENCE</scope>
    <source>
        <strain evidence="3">Hildebrandi</strain>
    </source>
</reference>
<proteinExistence type="predicted"/>